<sequence length="284" mass="31201">MRTVKTTSNFIISECEFNDMFPNRNPIYTYKGLVTAAAAFSSSLVGVTEEITLTNMLAFLANASHETTGDGYASGTFDKGLYFVIEGGDATAKLCAITPAQTPWCNGYGITPDGTQAYYGRGALQLSYQSNYQAANNGIPNNPEDIYNNPNAVAENSYLAWATALWFWCTPQGNKPACSTVINGQWVPTENDILKGRINTTFANRMGVVTDIINGGIEAGSWNAKTKEVIPLIPADSQPNKQAINRQQYYQYFVNNFFAKKNVDVMAKEEYGINQASHMANFNF</sequence>
<keyword evidence="4" id="KW-0326">Glycosidase</keyword>
<dbReference type="STRING" id="318161.Sden_3140"/>
<keyword evidence="2" id="KW-1015">Disulfide bond</keyword>
<reference evidence="4 5" key="1">
    <citation type="submission" date="2006-03" db="EMBL/GenBank/DDBJ databases">
        <title>Complete sequence of Shewanella denitrificans OS217.</title>
        <authorList>
            <consortium name="US DOE Joint Genome Institute"/>
            <person name="Copeland A."/>
            <person name="Lucas S."/>
            <person name="Lapidus A."/>
            <person name="Barry K."/>
            <person name="Detter J.C."/>
            <person name="Glavina del Rio T."/>
            <person name="Hammon N."/>
            <person name="Israni S."/>
            <person name="Dalin E."/>
            <person name="Tice H."/>
            <person name="Pitluck S."/>
            <person name="Brettin T."/>
            <person name="Bruce D."/>
            <person name="Han C."/>
            <person name="Tapia R."/>
            <person name="Gilna P."/>
            <person name="Kiss H."/>
            <person name="Schmutz J."/>
            <person name="Larimer F."/>
            <person name="Land M."/>
            <person name="Hauser L."/>
            <person name="Kyrpides N."/>
            <person name="Lykidis A."/>
            <person name="Richardson P."/>
        </authorList>
    </citation>
    <scope>NUCLEOTIDE SEQUENCE [LARGE SCALE GENOMIC DNA]</scope>
    <source>
        <strain evidence="5">OS217 / ATCC BAA-1090 / DSM 15013</strain>
    </source>
</reference>
<dbReference type="EC" id="3.2.1.14" evidence="4"/>
<dbReference type="InterPro" id="IPR023346">
    <property type="entry name" value="Lysozyme-like_dom_sf"/>
</dbReference>
<keyword evidence="4" id="KW-0378">Hydrolase</keyword>
<dbReference type="EMBL" id="CP000302">
    <property type="protein sequence ID" value="ABE56416.1"/>
    <property type="molecule type" value="Genomic_DNA"/>
</dbReference>
<dbReference type="Proteomes" id="UP000001982">
    <property type="component" value="Chromosome"/>
</dbReference>
<dbReference type="PANTHER" id="PTHR22595:SF79">
    <property type="entry name" value="CHITINASE 12"/>
    <property type="match status" value="1"/>
</dbReference>
<evidence type="ECO:0000313" key="4">
    <source>
        <dbReference type="EMBL" id="ABE56416.1"/>
    </source>
</evidence>
<gene>
    <name evidence="4" type="ordered locus">Sden_3140</name>
</gene>
<evidence type="ECO:0000313" key="5">
    <source>
        <dbReference type="Proteomes" id="UP000001982"/>
    </source>
</evidence>
<name>Q12JG0_SHEDO</name>
<dbReference type="KEGG" id="sdn:Sden_3140"/>
<dbReference type="CAZy" id="GH19">
    <property type="family name" value="Glycoside Hydrolase Family 19"/>
</dbReference>
<dbReference type="RefSeq" id="WP_011497561.1">
    <property type="nucleotide sequence ID" value="NC_007954.1"/>
</dbReference>
<evidence type="ECO:0000256" key="1">
    <source>
        <dbReference type="ARBA" id="ARBA00022821"/>
    </source>
</evidence>
<dbReference type="PANTHER" id="PTHR22595">
    <property type="entry name" value="CHITINASE-RELATED"/>
    <property type="match status" value="1"/>
</dbReference>
<evidence type="ECO:0000259" key="3">
    <source>
        <dbReference type="Pfam" id="PF00182"/>
    </source>
</evidence>
<dbReference type="OrthoDB" id="3675244at2"/>
<dbReference type="InterPro" id="IPR000726">
    <property type="entry name" value="Glyco_hydro_19_cat"/>
</dbReference>
<evidence type="ECO:0000256" key="2">
    <source>
        <dbReference type="ARBA" id="ARBA00023157"/>
    </source>
</evidence>
<protein>
    <submittedName>
        <fullName evidence="4">Chitinase</fullName>
        <ecNumber evidence="4">3.2.1.14</ecNumber>
    </submittedName>
</protein>
<keyword evidence="5" id="KW-1185">Reference proteome</keyword>
<organism evidence="4 5">
    <name type="scientific">Shewanella denitrificans (strain OS217 / ATCC BAA-1090 / DSM 15013)</name>
    <dbReference type="NCBI Taxonomy" id="318161"/>
    <lineage>
        <taxon>Bacteria</taxon>
        <taxon>Pseudomonadati</taxon>
        <taxon>Pseudomonadota</taxon>
        <taxon>Gammaproteobacteria</taxon>
        <taxon>Alteromonadales</taxon>
        <taxon>Shewanellaceae</taxon>
        <taxon>Shewanella</taxon>
    </lineage>
</organism>
<dbReference type="GO" id="GO:0008843">
    <property type="term" value="F:endochitinase activity"/>
    <property type="evidence" value="ECO:0007669"/>
    <property type="project" value="UniProtKB-EC"/>
</dbReference>
<keyword evidence="1" id="KW-0611">Plant defense</keyword>
<dbReference type="GO" id="GO:0016998">
    <property type="term" value="P:cell wall macromolecule catabolic process"/>
    <property type="evidence" value="ECO:0007669"/>
    <property type="project" value="InterPro"/>
</dbReference>
<accession>Q12JG0</accession>
<dbReference type="eggNOG" id="COG3179">
    <property type="taxonomic scope" value="Bacteria"/>
</dbReference>
<feature type="domain" description="Glycoside hydrolase family 19 catalytic" evidence="3">
    <location>
        <begin position="18"/>
        <end position="223"/>
    </location>
</feature>
<dbReference type="GO" id="GO:0006032">
    <property type="term" value="P:chitin catabolic process"/>
    <property type="evidence" value="ECO:0007669"/>
    <property type="project" value="InterPro"/>
</dbReference>
<dbReference type="GO" id="GO:0006952">
    <property type="term" value="P:defense response"/>
    <property type="evidence" value="ECO:0007669"/>
    <property type="project" value="UniProtKB-KW"/>
</dbReference>
<dbReference type="CDD" id="cd00325">
    <property type="entry name" value="chitinase_GH19"/>
    <property type="match status" value="1"/>
</dbReference>
<dbReference type="SUPFAM" id="SSF53955">
    <property type="entry name" value="Lysozyme-like"/>
    <property type="match status" value="1"/>
</dbReference>
<dbReference type="AlphaFoldDB" id="Q12JG0"/>
<proteinExistence type="predicted"/>
<dbReference type="Pfam" id="PF00182">
    <property type="entry name" value="Glyco_hydro_19"/>
    <property type="match status" value="1"/>
</dbReference>
<dbReference type="Gene3D" id="1.10.530.10">
    <property type="match status" value="1"/>
</dbReference>
<dbReference type="HOGENOM" id="CLU_045506_4_0_6"/>